<dbReference type="Proteomes" id="UP000821845">
    <property type="component" value="Chromosome 4"/>
</dbReference>
<dbReference type="EMBL" id="CM023484">
    <property type="protein sequence ID" value="KAH6934376.1"/>
    <property type="molecule type" value="Genomic_DNA"/>
</dbReference>
<comment type="caution">
    <text evidence="1">The sequence shown here is derived from an EMBL/GenBank/DDBJ whole genome shotgun (WGS) entry which is preliminary data.</text>
</comment>
<proteinExistence type="predicted"/>
<evidence type="ECO:0000313" key="1">
    <source>
        <dbReference type="EMBL" id="KAH6934376.1"/>
    </source>
</evidence>
<gene>
    <name evidence="1" type="ORF">HPB50_023753</name>
</gene>
<accession>A0ACB7SK05</accession>
<sequence length="89" mass="10016">MLDNIFDEYVDICSEDIVLDLSKILLHPQASREKQLASPSVEDPRIPATPCIVFSEDIEEADFLHIKMDREKLFTVKNTVEGLVAVLSA</sequence>
<organism evidence="1 2">
    <name type="scientific">Hyalomma asiaticum</name>
    <name type="common">Tick</name>
    <dbReference type="NCBI Taxonomy" id="266040"/>
    <lineage>
        <taxon>Eukaryota</taxon>
        <taxon>Metazoa</taxon>
        <taxon>Ecdysozoa</taxon>
        <taxon>Arthropoda</taxon>
        <taxon>Chelicerata</taxon>
        <taxon>Arachnida</taxon>
        <taxon>Acari</taxon>
        <taxon>Parasitiformes</taxon>
        <taxon>Ixodida</taxon>
        <taxon>Ixodoidea</taxon>
        <taxon>Ixodidae</taxon>
        <taxon>Hyalomminae</taxon>
        <taxon>Hyalomma</taxon>
    </lineage>
</organism>
<evidence type="ECO:0000313" key="2">
    <source>
        <dbReference type="Proteomes" id="UP000821845"/>
    </source>
</evidence>
<reference evidence="1" key="1">
    <citation type="submission" date="2020-05" db="EMBL/GenBank/DDBJ databases">
        <title>Large-scale comparative analyses of tick genomes elucidate their genetic diversity and vector capacities.</title>
        <authorList>
            <person name="Jia N."/>
            <person name="Wang J."/>
            <person name="Shi W."/>
            <person name="Du L."/>
            <person name="Sun Y."/>
            <person name="Zhan W."/>
            <person name="Jiang J."/>
            <person name="Wang Q."/>
            <person name="Zhang B."/>
            <person name="Ji P."/>
            <person name="Sakyi L.B."/>
            <person name="Cui X."/>
            <person name="Yuan T."/>
            <person name="Jiang B."/>
            <person name="Yang W."/>
            <person name="Lam T.T.-Y."/>
            <person name="Chang Q."/>
            <person name="Ding S."/>
            <person name="Wang X."/>
            <person name="Zhu J."/>
            <person name="Ruan X."/>
            <person name="Zhao L."/>
            <person name="Wei J."/>
            <person name="Que T."/>
            <person name="Du C."/>
            <person name="Cheng J."/>
            <person name="Dai P."/>
            <person name="Han X."/>
            <person name="Huang E."/>
            <person name="Gao Y."/>
            <person name="Liu J."/>
            <person name="Shao H."/>
            <person name="Ye R."/>
            <person name="Li L."/>
            <person name="Wei W."/>
            <person name="Wang X."/>
            <person name="Wang C."/>
            <person name="Yang T."/>
            <person name="Huo Q."/>
            <person name="Li W."/>
            <person name="Guo W."/>
            <person name="Chen H."/>
            <person name="Zhou L."/>
            <person name="Ni X."/>
            <person name="Tian J."/>
            <person name="Zhou Y."/>
            <person name="Sheng Y."/>
            <person name="Liu T."/>
            <person name="Pan Y."/>
            <person name="Xia L."/>
            <person name="Li J."/>
            <person name="Zhao F."/>
            <person name="Cao W."/>
        </authorList>
    </citation>
    <scope>NUCLEOTIDE SEQUENCE</scope>
    <source>
        <strain evidence="1">Hyas-2018</strain>
    </source>
</reference>
<protein>
    <submittedName>
        <fullName evidence="1">Uncharacterized protein</fullName>
    </submittedName>
</protein>
<name>A0ACB7SK05_HYAAI</name>
<keyword evidence="2" id="KW-1185">Reference proteome</keyword>